<evidence type="ECO:0000313" key="3">
    <source>
        <dbReference type="Proteomes" id="UP000198619"/>
    </source>
</evidence>
<keyword evidence="3" id="KW-1185">Reference proteome</keyword>
<dbReference type="AlphaFoldDB" id="A0A1I0WV86"/>
<evidence type="ECO:0000313" key="2">
    <source>
        <dbReference type="EMBL" id="SFA91946.1"/>
    </source>
</evidence>
<dbReference type="InterPro" id="IPR007612">
    <property type="entry name" value="LOR"/>
</dbReference>
<dbReference type="PANTHER" id="PTHR31087">
    <property type="match status" value="1"/>
</dbReference>
<dbReference type="EMBL" id="FOKI01000006">
    <property type="protein sequence ID" value="SFA91946.1"/>
    <property type="molecule type" value="Genomic_DNA"/>
</dbReference>
<comment type="similarity">
    <text evidence="1">Belongs to the LOR family.</text>
</comment>
<dbReference type="InterPro" id="IPR025659">
    <property type="entry name" value="Tubby-like_C"/>
</dbReference>
<gene>
    <name evidence="2" type="ORF">SAMN04488528_100646</name>
</gene>
<sequence>MKYLINQKIFSFSDSFNIYDIDGYEVYSVVGQVLSIGHKLSFRDMDNNELFYIKQRVMKLKPTYEIYKDDNLCCTISKRLFTFFHCAFDINSNYGDMTVKGNVLDHDYTFKINEKELANVSKKWLSIKDKYVVDISDNIDNAFILAAVIVLDLCCHDN</sequence>
<protein>
    <submittedName>
        <fullName evidence="2">Uncharacterized protein YxjI</fullName>
    </submittedName>
</protein>
<dbReference type="RefSeq" id="WP_177199317.1">
    <property type="nucleotide sequence ID" value="NZ_FOKI01000006.1"/>
</dbReference>
<evidence type="ECO:0000256" key="1">
    <source>
        <dbReference type="ARBA" id="ARBA00005437"/>
    </source>
</evidence>
<dbReference type="Proteomes" id="UP000198619">
    <property type="component" value="Unassembled WGS sequence"/>
</dbReference>
<dbReference type="SUPFAM" id="SSF54518">
    <property type="entry name" value="Tubby C-terminal domain-like"/>
    <property type="match status" value="1"/>
</dbReference>
<proteinExistence type="inferred from homology"/>
<name>A0A1I0WV86_9CLOT</name>
<accession>A0A1I0WV86</accession>
<dbReference type="InterPro" id="IPR038595">
    <property type="entry name" value="LOR_sf"/>
</dbReference>
<dbReference type="Gene3D" id="2.40.160.200">
    <property type="entry name" value="LURP1-related"/>
    <property type="match status" value="1"/>
</dbReference>
<organism evidence="2 3">
    <name type="scientific">Clostridium frigidicarnis</name>
    <dbReference type="NCBI Taxonomy" id="84698"/>
    <lineage>
        <taxon>Bacteria</taxon>
        <taxon>Bacillati</taxon>
        <taxon>Bacillota</taxon>
        <taxon>Clostridia</taxon>
        <taxon>Eubacteriales</taxon>
        <taxon>Clostridiaceae</taxon>
        <taxon>Clostridium</taxon>
    </lineage>
</organism>
<dbReference type="Pfam" id="PF04525">
    <property type="entry name" value="LOR"/>
    <property type="match status" value="1"/>
</dbReference>
<dbReference type="PANTHER" id="PTHR31087:SF161">
    <property type="entry name" value="TUBBY C 2 FAMILY PROTEIN"/>
    <property type="match status" value="1"/>
</dbReference>
<reference evidence="2 3" key="1">
    <citation type="submission" date="2016-10" db="EMBL/GenBank/DDBJ databases">
        <authorList>
            <person name="de Groot N.N."/>
        </authorList>
    </citation>
    <scope>NUCLEOTIDE SEQUENCE [LARGE SCALE GENOMIC DNA]</scope>
    <source>
        <strain evidence="2 3">DSM 12271</strain>
    </source>
</reference>